<evidence type="ECO:0000256" key="10">
    <source>
        <dbReference type="ARBA" id="ARBA00023180"/>
    </source>
</evidence>
<dbReference type="OrthoDB" id="45007at2759"/>
<dbReference type="InterPro" id="IPR004843">
    <property type="entry name" value="Calcineurin-like_PHP"/>
</dbReference>
<dbReference type="GO" id="GO:0003993">
    <property type="term" value="F:acid phosphatase activity"/>
    <property type="evidence" value="ECO:0007669"/>
    <property type="project" value="UniProtKB-EC"/>
</dbReference>
<dbReference type="Gene3D" id="2.60.40.380">
    <property type="entry name" value="Purple acid phosphatase-like, N-terminal"/>
    <property type="match status" value="1"/>
</dbReference>
<keyword evidence="9" id="KW-0408">Iron</keyword>
<dbReference type="SUPFAM" id="SSF49363">
    <property type="entry name" value="Purple acid phosphatase, N-terminal domain"/>
    <property type="match status" value="1"/>
</dbReference>
<evidence type="ECO:0000256" key="4">
    <source>
        <dbReference type="ARBA" id="ARBA00008723"/>
    </source>
</evidence>
<feature type="domain" description="Calcineurin-like phosphoesterase" evidence="12">
    <location>
        <begin position="160"/>
        <end position="358"/>
    </location>
</feature>
<dbReference type="Proteomes" id="UP000015453">
    <property type="component" value="Unassembled WGS sequence"/>
</dbReference>
<dbReference type="InterPro" id="IPR041792">
    <property type="entry name" value="MPP_PAP"/>
</dbReference>
<reference evidence="14 15" key="1">
    <citation type="journal article" date="2013" name="BMC Genomics">
        <title>The miniature genome of a carnivorous plant Genlisea aurea contains a low number of genes and short non-coding sequences.</title>
        <authorList>
            <person name="Leushkin E.V."/>
            <person name="Sutormin R.A."/>
            <person name="Nabieva E.R."/>
            <person name="Penin A.A."/>
            <person name="Kondrashov A.S."/>
            <person name="Logacheva M.D."/>
        </authorList>
    </citation>
    <scope>NUCLEOTIDE SEQUENCE [LARGE SCALE GENOMIC DNA]</scope>
</reference>
<keyword evidence="5" id="KW-0479">Metal-binding</keyword>
<feature type="non-terminal residue" evidence="14">
    <location>
        <position position="371"/>
    </location>
</feature>
<evidence type="ECO:0000256" key="8">
    <source>
        <dbReference type="ARBA" id="ARBA00022833"/>
    </source>
</evidence>
<evidence type="ECO:0000259" key="12">
    <source>
        <dbReference type="Pfam" id="PF00149"/>
    </source>
</evidence>
<organism evidence="14 15">
    <name type="scientific">Genlisea aurea</name>
    <dbReference type="NCBI Taxonomy" id="192259"/>
    <lineage>
        <taxon>Eukaryota</taxon>
        <taxon>Viridiplantae</taxon>
        <taxon>Streptophyta</taxon>
        <taxon>Embryophyta</taxon>
        <taxon>Tracheophyta</taxon>
        <taxon>Spermatophyta</taxon>
        <taxon>Magnoliopsida</taxon>
        <taxon>eudicotyledons</taxon>
        <taxon>Gunneridae</taxon>
        <taxon>Pentapetalae</taxon>
        <taxon>asterids</taxon>
        <taxon>lamiids</taxon>
        <taxon>Lamiales</taxon>
        <taxon>Lentibulariaceae</taxon>
        <taxon>Genlisea</taxon>
    </lineage>
</organism>
<keyword evidence="8" id="KW-0862">Zinc</keyword>
<feature type="domain" description="Purple acid phosphatase N-terminal" evidence="13">
    <location>
        <begin position="57"/>
        <end position="149"/>
    </location>
</feature>
<evidence type="ECO:0000256" key="5">
    <source>
        <dbReference type="ARBA" id="ARBA00022723"/>
    </source>
</evidence>
<keyword evidence="15" id="KW-1185">Reference proteome</keyword>
<evidence type="ECO:0000313" key="14">
    <source>
        <dbReference type="EMBL" id="EPS60634.1"/>
    </source>
</evidence>
<feature type="signal peptide" evidence="11">
    <location>
        <begin position="1"/>
        <end position="26"/>
    </location>
</feature>
<evidence type="ECO:0000256" key="2">
    <source>
        <dbReference type="ARBA" id="ARBA00001947"/>
    </source>
</evidence>
<dbReference type="SUPFAM" id="SSF56300">
    <property type="entry name" value="Metallo-dependent phosphatases"/>
    <property type="match status" value="1"/>
</dbReference>
<dbReference type="InterPro" id="IPR008963">
    <property type="entry name" value="Purple_acid_Pase-like_N"/>
</dbReference>
<dbReference type="CDD" id="cd00839">
    <property type="entry name" value="MPP_PAPs"/>
    <property type="match status" value="1"/>
</dbReference>
<proteinExistence type="inferred from homology"/>
<dbReference type="GO" id="GO:0046872">
    <property type="term" value="F:metal ion binding"/>
    <property type="evidence" value="ECO:0007669"/>
    <property type="project" value="UniProtKB-KW"/>
</dbReference>
<dbReference type="Pfam" id="PF16656">
    <property type="entry name" value="Pur_ac_phosph_N"/>
    <property type="match status" value="1"/>
</dbReference>
<dbReference type="PANTHER" id="PTHR22953">
    <property type="entry name" value="ACID PHOSPHATASE RELATED"/>
    <property type="match status" value="1"/>
</dbReference>
<accession>S8C1Q7</accession>
<dbReference type="EMBL" id="AUSU01007409">
    <property type="protein sequence ID" value="EPS60634.1"/>
    <property type="molecule type" value="Genomic_DNA"/>
</dbReference>
<dbReference type="CDD" id="cd00063">
    <property type="entry name" value="FN3"/>
    <property type="match status" value="1"/>
</dbReference>
<sequence length="371" mass="42295">RADRKMDTKSALILLVLNVAVLCTGGRTSTFIRDTYPGDDMPENSDVFTVPPGINAPQQVHITQGDSLGTSMIVSWITPDIPETASIVSYWSDPAPLVKPFATGTCTQYTYYNYTSGYIHHTNITDLEPNTKYYYTVGELTERTFWFTTPPAVGPDVPYTFGLIGDLGQTFNSNKTLTQYQENPLNAQALLYVGDLSYADQYPDHDNVRWDTWGRFIERSAAYQPWIWTVGNHEIDFAPYLGEYIPFVPYSHRFHTPWESANSTSPFYYSISVASAHIIVLSSYHGTGPYTLQDVWLTNEFAKVNRSETPWLVVLMHAPFYNSYNFHYMEAETMRVVYEPLFVKYKVDVVFAGHIHAYERSVSKSHLTIHI</sequence>
<gene>
    <name evidence="14" type="ORF">M569_14168</name>
</gene>
<evidence type="ECO:0000256" key="3">
    <source>
        <dbReference type="ARBA" id="ARBA00001962"/>
    </source>
</evidence>
<evidence type="ECO:0000256" key="7">
    <source>
        <dbReference type="ARBA" id="ARBA00022801"/>
    </source>
</evidence>
<dbReference type="InterPro" id="IPR029052">
    <property type="entry name" value="Metallo-depent_PP-like"/>
</dbReference>
<dbReference type="Gene3D" id="3.60.21.10">
    <property type="match status" value="1"/>
</dbReference>
<dbReference type="AlphaFoldDB" id="S8C1Q7"/>
<keyword evidence="6 11" id="KW-0732">Signal</keyword>
<name>S8C1Q7_9LAMI</name>
<keyword evidence="7 11" id="KW-0378">Hydrolase</keyword>
<evidence type="ECO:0000256" key="1">
    <source>
        <dbReference type="ARBA" id="ARBA00000032"/>
    </source>
</evidence>
<comment type="cofactor">
    <cofactor evidence="3">
        <name>Fe cation</name>
        <dbReference type="ChEBI" id="CHEBI:24875"/>
    </cofactor>
</comment>
<comment type="similarity">
    <text evidence="4 11">Belongs to the metallophosphoesterase superfamily. Purple acid phosphatase family.</text>
</comment>
<feature type="chain" id="PRO_5005146646" description="Purple acid phosphatase" evidence="11">
    <location>
        <begin position="27"/>
        <end position="371"/>
    </location>
</feature>
<dbReference type="InterPro" id="IPR003961">
    <property type="entry name" value="FN3_dom"/>
</dbReference>
<keyword evidence="10" id="KW-0325">Glycoprotein</keyword>
<dbReference type="InterPro" id="IPR015914">
    <property type="entry name" value="PAPs_N"/>
</dbReference>
<feature type="non-terminal residue" evidence="14">
    <location>
        <position position="1"/>
    </location>
</feature>
<protein>
    <recommendedName>
        <fullName evidence="11">Purple acid phosphatase</fullName>
        <ecNumber evidence="11">3.1.3.2</ecNumber>
    </recommendedName>
</protein>
<comment type="cofactor">
    <cofactor evidence="2">
        <name>Zn(2+)</name>
        <dbReference type="ChEBI" id="CHEBI:29105"/>
    </cofactor>
</comment>
<evidence type="ECO:0000256" key="11">
    <source>
        <dbReference type="RuleBase" id="RU361203"/>
    </source>
</evidence>
<comment type="caution">
    <text evidence="14">The sequence shown here is derived from an EMBL/GenBank/DDBJ whole genome shotgun (WGS) entry which is preliminary data.</text>
</comment>
<dbReference type="PANTHER" id="PTHR22953:SF86">
    <property type="entry name" value="PURPLE ACID PHOSPHATASE 10"/>
    <property type="match status" value="1"/>
</dbReference>
<evidence type="ECO:0000256" key="6">
    <source>
        <dbReference type="ARBA" id="ARBA00022729"/>
    </source>
</evidence>
<dbReference type="EC" id="3.1.3.2" evidence="11"/>
<dbReference type="FunFam" id="2.60.40.380:FF:000001">
    <property type="entry name" value="Fe(3+)-Zn(2+) purple acid phosphatase"/>
    <property type="match status" value="1"/>
</dbReference>
<evidence type="ECO:0000256" key="9">
    <source>
        <dbReference type="ARBA" id="ARBA00023004"/>
    </source>
</evidence>
<comment type="catalytic activity">
    <reaction evidence="1 11">
        <text>a phosphate monoester + H2O = an alcohol + phosphate</text>
        <dbReference type="Rhea" id="RHEA:15017"/>
        <dbReference type="ChEBI" id="CHEBI:15377"/>
        <dbReference type="ChEBI" id="CHEBI:30879"/>
        <dbReference type="ChEBI" id="CHEBI:43474"/>
        <dbReference type="ChEBI" id="CHEBI:67140"/>
        <dbReference type="EC" id="3.1.3.2"/>
    </reaction>
</comment>
<dbReference type="Pfam" id="PF00149">
    <property type="entry name" value="Metallophos"/>
    <property type="match status" value="1"/>
</dbReference>
<evidence type="ECO:0000259" key="13">
    <source>
        <dbReference type="Pfam" id="PF16656"/>
    </source>
</evidence>
<dbReference type="InterPro" id="IPR039331">
    <property type="entry name" value="PAPs-like"/>
</dbReference>
<evidence type="ECO:0000313" key="15">
    <source>
        <dbReference type="Proteomes" id="UP000015453"/>
    </source>
</evidence>